<dbReference type="InterPro" id="IPR013096">
    <property type="entry name" value="Cupin_2"/>
</dbReference>
<dbReference type="InterPro" id="IPR011051">
    <property type="entry name" value="RmlC_Cupin_sf"/>
</dbReference>
<name>A0A1M7ZM53_9HYPH</name>
<evidence type="ECO:0000259" key="1">
    <source>
        <dbReference type="Pfam" id="PF07883"/>
    </source>
</evidence>
<dbReference type="Proteomes" id="UP000186406">
    <property type="component" value="Unassembled WGS sequence"/>
</dbReference>
<reference evidence="2 3" key="1">
    <citation type="submission" date="2016-12" db="EMBL/GenBank/DDBJ databases">
        <authorList>
            <person name="Song W.-J."/>
            <person name="Kurnit D.M."/>
        </authorList>
    </citation>
    <scope>NUCLEOTIDE SEQUENCE [LARGE SCALE GENOMIC DNA]</scope>
    <source>
        <strain evidence="2 3">DSM 19599</strain>
    </source>
</reference>
<dbReference type="SUPFAM" id="SSF51182">
    <property type="entry name" value="RmlC-like cupins"/>
    <property type="match status" value="1"/>
</dbReference>
<evidence type="ECO:0000313" key="3">
    <source>
        <dbReference type="Proteomes" id="UP000186406"/>
    </source>
</evidence>
<dbReference type="AlphaFoldDB" id="A0A1M7ZM53"/>
<dbReference type="EMBL" id="FRXO01000005">
    <property type="protein sequence ID" value="SHO65994.1"/>
    <property type="molecule type" value="Genomic_DNA"/>
</dbReference>
<evidence type="ECO:0000313" key="2">
    <source>
        <dbReference type="EMBL" id="SHO65994.1"/>
    </source>
</evidence>
<dbReference type="CDD" id="cd02209">
    <property type="entry name" value="cupin_XRE_C"/>
    <property type="match status" value="1"/>
</dbReference>
<sequence length="83" mass="9357">MTSHVGEEFVHVLKGRVMLFSEYYEPIALETGDCVYLDSTMKHAYTSLTESPSEIMITCSSATPNLAQTLRQIIKDKILSEKK</sequence>
<dbReference type="Gene3D" id="2.60.120.10">
    <property type="entry name" value="Jelly Rolls"/>
    <property type="match status" value="1"/>
</dbReference>
<protein>
    <submittedName>
        <fullName evidence="2">Cupin domain-containing protein</fullName>
    </submittedName>
</protein>
<gene>
    <name evidence="2" type="ORF">SAMN02745172_02644</name>
</gene>
<proteinExistence type="predicted"/>
<dbReference type="InterPro" id="IPR014710">
    <property type="entry name" value="RmlC-like_jellyroll"/>
</dbReference>
<organism evidence="2 3">
    <name type="scientific">Pseudoxanthobacter soli DSM 19599</name>
    <dbReference type="NCBI Taxonomy" id="1123029"/>
    <lineage>
        <taxon>Bacteria</taxon>
        <taxon>Pseudomonadati</taxon>
        <taxon>Pseudomonadota</taxon>
        <taxon>Alphaproteobacteria</taxon>
        <taxon>Hyphomicrobiales</taxon>
        <taxon>Segnochrobactraceae</taxon>
        <taxon>Pseudoxanthobacter</taxon>
    </lineage>
</organism>
<feature type="domain" description="Cupin type-2" evidence="1">
    <location>
        <begin position="3"/>
        <end position="56"/>
    </location>
</feature>
<dbReference type="STRING" id="1123029.SAMN02745172_02644"/>
<dbReference type="Pfam" id="PF07883">
    <property type="entry name" value="Cupin_2"/>
    <property type="match status" value="1"/>
</dbReference>
<keyword evidence="3" id="KW-1185">Reference proteome</keyword>
<accession>A0A1M7ZM53</accession>